<keyword evidence="3" id="KW-1185">Reference proteome</keyword>
<dbReference type="EMBL" id="JTDF01003133">
    <property type="protein sequence ID" value="KAF8568060.1"/>
    <property type="molecule type" value="Genomic_DNA"/>
</dbReference>
<name>A0A8T0DK78_9TREM</name>
<dbReference type="SUPFAM" id="SSF49899">
    <property type="entry name" value="Concanavalin A-like lectins/glucanases"/>
    <property type="match status" value="1"/>
</dbReference>
<protein>
    <recommendedName>
        <fullName evidence="4">B30.2/SPRY domain-containing protein</fullName>
    </recommendedName>
</protein>
<keyword evidence="1" id="KW-0472">Membrane</keyword>
<dbReference type="AlphaFoldDB" id="A0A8T0DK78"/>
<keyword evidence="1" id="KW-0812">Transmembrane</keyword>
<evidence type="ECO:0008006" key="4">
    <source>
        <dbReference type="Google" id="ProtNLM"/>
    </source>
</evidence>
<organism evidence="2 3">
    <name type="scientific">Paragonimus westermani</name>
    <dbReference type="NCBI Taxonomy" id="34504"/>
    <lineage>
        <taxon>Eukaryota</taxon>
        <taxon>Metazoa</taxon>
        <taxon>Spiralia</taxon>
        <taxon>Lophotrochozoa</taxon>
        <taxon>Platyhelminthes</taxon>
        <taxon>Trematoda</taxon>
        <taxon>Digenea</taxon>
        <taxon>Plagiorchiida</taxon>
        <taxon>Troglotremata</taxon>
        <taxon>Troglotrematidae</taxon>
        <taxon>Paragonimus</taxon>
    </lineage>
</organism>
<accession>A0A8T0DK78</accession>
<sequence>MPRPSNRCVCAVCDTSDDILDLRWILACRCREDVGASLDWCWHTTEELTGIVKLSENSSVVTFHPLESFGTAVVRGTKPLSGGLHYWELKMISPLYGTDVVSYEVLVIEIGIFTLINIAVVFSG</sequence>
<keyword evidence="1" id="KW-1133">Transmembrane helix</keyword>
<evidence type="ECO:0000256" key="1">
    <source>
        <dbReference type="SAM" id="Phobius"/>
    </source>
</evidence>
<reference evidence="2 3" key="1">
    <citation type="submission" date="2019-07" db="EMBL/GenBank/DDBJ databases">
        <title>Annotation for the trematode Paragonimus westermani.</title>
        <authorList>
            <person name="Choi Y.-J."/>
        </authorList>
    </citation>
    <scope>NUCLEOTIDE SEQUENCE [LARGE SCALE GENOMIC DNA]</scope>
    <source>
        <strain evidence="2">180907_Pwestermani</strain>
    </source>
</reference>
<evidence type="ECO:0000313" key="3">
    <source>
        <dbReference type="Proteomes" id="UP000699462"/>
    </source>
</evidence>
<gene>
    <name evidence="2" type="ORF">P879_09197</name>
</gene>
<dbReference type="OrthoDB" id="5951542at2759"/>
<dbReference type="Proteomes" id="UP000699462">
    <property type="component" value="Unassembled WGS sequence"/>
</dbReference>
<dbReference type="InterPro" id="IPR013320">
    <property type="entry name" value="ConA-like_dom_sf"/>
</dbReference>
<evidence type="ECO:0000313" key="2">
    <source>
        <dbReference type="EMBL" id="KAF8568060.1"/>
    </source>
</evidence>
<feature type="transmembrane region" description="Helical" evidence="1">
    <location>
        <begin position="100"/>
        <end position="122"/>
    </location>
</feature>
<comment type="caution">
    <text evidence="2">The sequence shown here is derived from an EMBL/GenBank/DDBJ whole genome shotgun (WGS) entry which is preliminary data.</text>
</comment>
<proteinExistence type="predicted"/>